<dbReference type="PANTHER" id="PTHR30185">
    <property type="entry name" value="CRYPTIC BETA-GLUCOSIDE BGL OPERON ANTITERMINATOR"/>
    <property type="match status" value="1"/>
</dbReference>
<protein>
    <submittedName>
        <fullName evidence="3">Transcription antiterminator BglG</fullName>
    </submittedName>
</protein>
<sequence length="280" mass="33076">MEIKKIFNNNVALTEDLQHTEMVVMGKGIAFQKKKGDQIDANKIEKTFMAPSVHFANKLSELMNEIPYEIMVISKDIIDMAASDLHTEFNDSLYLSLADHIYFTIRRSKDGLPVTNALTWEVKKFYKEEYQAACKALNLIEKRTGDRLPSDEAASIALHLFNARQDGSKMEETMRMTNIVNEVTTIVKYHFGIEFDEDSMNYSRFITHLRYFAYRMLRRERNDDDNESLFKQVRIQYPEAYECTRKVQEYLSRQYQMEMTKDEMTYFMIHVHRVSNRETN</sequence>
<keyword evidence="1" id="KW-0677">Repeat</keyword>
<dbReference type="AlphaFoldDB" id="A0A265N877"/>
<dbReference type="Pfam" id="PF03123">
    <property type="entry name" value="CAT_RBD"/>
    <property type="match status" value="1"/>
</dbReference>
<dbReference type="GO" id="GO:0006355">
    <property type="term" value="P:regulation of DNA-templated transcription"/>
    <property type="evidence" value="ECO:0007669"/>
    <property type="project" value="InterPro"/>
</dbReference>
<evidence type="ECO:0000256" key="1">
    <source>
        <dbReference type="ARBA" id="ARBA00022737"/>
    </source>
</evidence>
<reference evidence="3 4" key="1">
    <citation type="submission" date="2017-08" db="EMBL/GenBank/DDBJ databases">
        <title>Virgibacillus indicus sp. nov. and Virgibacillus profoundi sp. nov, two moderately halophilic bacteria isolated from marine sediment by using the Microfluidic Streak Plate.</title>
        <authorList>
            <person name="Xu B."/>
            <person name="Hu B."/>
            <person name="Wang J."/>
            <person name="Zhu Y."/>
            <person name="Huang L."/>
            <person name="Du W."/>
            <person name="Huang Y."/>
        </authorList>
    </citation>
    <scope>NUCLEOTIDE SEQUENCE [LARGE SCALE GENOMIC DNA]</scope>
    <source>
        <strain evidence="3 4">IO3-P2-C2</strain>
    </source>
</reference>
<proteinExistence type="predicted"/>
<organism evidence="3 4">
    <name type="scientific">Virgibacillus indicus</name>
    <dbReference type="NCBI Taxonomy" id="2024554"/>
    <lineage>
        <taxon>Bacteria</taxon>
        <taxon>Bacillati</taxon>
        <taxon>Bacillota</taxon>
        <taxon>Bacilli</taxon>
        <taxon>Bacillales</taxon>
        <taxon>Bacillaceae</taxon>
        <taxon>Virgibacillus</taxon>
    </lineage>
</organism>
<evidence type="ECO:0000313" key="4">
    <source>
        <dbReference type="Proteomes" id="UP000216498"/>
    </source>
</evidence>
<feature type="domain" description="PRD" evidence="2">
    <location>
        <begin position="65"/>
        <end position="170"/>
    </location>
</feature>
<dbReference type="NCBIfam" id="NF046042">
    <property type="entry name" value="LicT"/>
    <property type="match status" value="1"/>
</dbReference>
<dbReference type="RefSeq" id="WP_094886459.1">
    <property type="nucleotide sequence ID" value="NZ_NPMS01000006.1"/>
</dbReference>
<dbReference type="InterPro" id="IPR036634">
    <property type="entry name" value="PRD_sf"/>
</dbReference>
<gene>
    <name evidence="3" type="ORF">CIL03_12935</name>
</gene>
<dbReference type="GO" id="GO:0003723">
    <property type="term" value="F:RNA binding"/>
    <property type="evidence" value="ECO:0007669"/>
    <property type="project" value="InterPro"/>
</dbReference>
<dbReference type="Gene3D" id="1.10.1790.10">
    <property type="entry name" value="PRD domain"/>
    <property type="match status" value="2"/>
</dbReference>
<evidence type="ECO:0000313" key="3">
    <source>
        <dbReference type="EMBL" id="OZU88202.1"/>
    </source>
</evidence>
<evidence type="ECO:0000259" key="2">
    <source>
        <dbReference type="PROSITE" id="PS51372"/>
    </source>
</evidence>
<feature type="domain" description="PRD" evidence="2">
    <location>
        <begin position="171"/>
        <end position="280"/>
    </location>
</feature>
<dbReference type="InterPro" id="IPR036650">
    <property type="entry name" value="CAT_RNA-bd_dom_sf"/>
</dbReference>
<dbReference type="Proteomes" id="UP000216498">
    <property type="component" value="Unassembled WGS sequence"/>
</dbReference>
<dbReference type="InterPro" id="IPR004341">
    <property type="entry name" value="CAT_RNA-bd_dom"/>
</dbReference>
<dbReference type="InterPro" id="IPR050661">
    <property type="entry name" value="BglG_antiterminators"/>
</dbReference>
<dbReference type="Gene3D" id="2.30.24.10">
    <property type="entry name" value="CAT RNA-binding domain"/>
    <property type="match status" value="1"/>
</dbReference>
<dbReference type="Pfam" id="PF00874">
    <property type="entry name" value="PRD"/>
    <property type="match status" value="2"/>
</dbReference>
<keyword evidence="4" id="KW-1185">Reference proteome</keyword>
<dbReference type="PROSITE" id="PS51372">
    <property type="entry name" value="PRD_2"/>
    <property type="match status" value="2"/>
</dbReference>
<dbReference type="OrthoDB" id="9813552at2"/>
<accession>A0A265N877</accession>
<dbReference type="SUPFAM" id="SSF50151">
    <property type="entry name" value="SacY-like RNA-binding domain"/>
    <property type="match status" value="1"/>
</dbReference>
<dbReference type="SMART" id="SM01061">
    <property type="entry name" value="CAT_RBD"/>
    <property type="match status" value="1"/>
</dbReference>
<dbReference type="EMBL" id="NPMS01000006">
    <property type="protein sequence ID" value="OZU88202.1"/>
    <property type="molecule type" value="Genomic_DNA"/>
</dbReference>
<dbReference type="SUPFAM" id="SSF63520">
    <property type="entry name" value="PTS-regulatory domain, PRD"/>
    <property type="match status" value="2"/>
</dbReference>
<dbReference type="PANTHER" id="PTHR30185:SF15">
    <property type="entry name" value="CRYPTIC BETA-GLUCOSIDE BGL OPERON ANTITERMINATOR"/>
    <property type="match status" value="1"/>
</dbReference>
<comment type="caution">
    <text evidence="3">The sequence shown here is derived from an EMBL/GenBank/DDBJ whole genome shotgun (WGS) entry which is preliminary data.</text>
</comment>
<name>A0A265N877_9BACI</name>
<dbReference type="InterPro" id="IPR011608">
    <property type="entry name" value="PRD"/>
</dbReference>